<feature type="transmembrane region" description="Helical" evidence="2">
    <location>
        <begin position="446"/>
        <end position="464"/>
    </location>
</feature>
<sequence length="472" mass="52409">MPATSTPAKPPAEKAVYLTLRTHLQGTNSTLRNAKSIRKFLEKQQEDHQGLRQFINNHSLEHVCKVAEVMLKDRIFESTLVAKARFPDLFEVSAVQRVAQKASETKAAKAEAKAIKGSVTPTRPVEQSTPASQNKVADPPTEADIDRAQCDKMQAAEETFFPCQDVVRSSTPSFFPQLHPVYLPLPTQIKLLANVQTALELACFDFGQVKLKKVMDGEGWDCPESAELNLWCKVFAAHPNVFEPEELQQAIQNKPLAELLESIAQVRHSAVHRSRAGATLVEQYMTDAEALALLLKDDACVRRISYLRQETQTAIAELQRVKDLLGHSLTKTLQIIAMQRDKLDRAEHEAVEGVIRDDRQHQYLAGAALNRAMATITEIGSITPEAVDSTTTTTNPVNYGTTSRSSAQVIDLAWRIMERMMKITMRSTYWIDGGSGQTDKVPSSSIFRLLIGVLLVCACLVSIIKRCMVQST</sequence>
<dbReference type="EMBL" id="JBFMKM010000003">
    <property type="protein sequence ID" value="KAL1310597.1"/>
    <property type="molecule type" value="Genomic_DNA"/>
</dbReference>
<proteinExistence type="predicted"/>
<gene>
    <name evidence="3" type="ORF">AAFC00_000872</name>
</gene>
<feature type="region of interest" description="Disordered" evidence="1">
    <location>
        <begin position="112"/>
        <end position="143"/>
    </location>
</feature>
<dbReference type="Proteomes" id="UP001562354">
    <property type="component" value="Unassembled WGS sequence"/>
</dbReference>
<keyword evidence="2" id="KW-1133">Transmembrane helix</keyword>
<accession>A0ABR3PME2</accession>
<reference evidence="3 4" key="1">
    <citation type="submission" date="2024-07" db="EMBL/GenBank/DDBJ databases">
        <title>Draft sequence of the Neodothiora populina.</title>
        <authorList>
            <person name="Drown D.D."/>
            <person name="Schuette U.S."/>
            <person name="Buechlein A.B."/>
            <person name="Rusch D.R."/>
            <person name="Winton L.W."/>
            <person name="Adams G.A."/>
        </authorList>
    </citation>
    <scope>NUCLEOTIDE SEQUENCE [LARGE SCALE GENOMIC DNA]</scope>
    <source>
        <strain evidence="3 4">CPC 39397</strain>
    </source>
</reference>
<dbReference type="RefSeq" id="XP_069203446.1">
    <property type="nucleotide sequence ID" value="XM_069347602.1"/>
</dbReference>
<name>A0ABR3PME2_9PEZI</name>
<evidence type="ECO:0000313" key="3">
    <source>
        <dbReference type="EMBL" id="KAL1310597.1"/>
    </source>
</evidence>
<evidence type="ECO:0000313" key="4">
    <source>
        <dbReference type="Proteomes" id="UP001562354"/>
    </source>
</evidence>
<keyword evidence="2" id="KW-0472">Membrane</keyword>
<dbReference type="GeneID" id="95974575"/>
<comment type="caution">
    <text evidence="3">The sequence shown here is derived from an EMBL/GenBank/DDBJ whole genome shotgun (WGS) entry which is preliminary data.</text>
</comment>
<feature type="compositionally biased region" description="Polar residues" evidence="1">
    <location>
        <begin position="119"/>
        <end position="135"/>
    </location>
</feature>
<keyword evidence="2" id="KW-0812">Transmembrane</keyword>
<keyword evidence="4" id="KW-1185">Reference proteome</keyword>
<evidence type="ECO:0000256" key="1">
    <source>
        <dbReference type="SAM" id="MobiDB-lite"/>
    </source>
</evidence>
<organism evidence="3 4">
    <name type="scientific">Neodothiora populina</name>
    <dbReference type="NCBI Taxonomy" id="2781224"/>
    <lineage>
        <taxon>Eukaryota</taxon>
        <taxon>Fungi</taxon>
        <taxon>Dikarya</taxon>
        <taxon>Ascomycota</taxon>
        <taxon>Pezizomycotina</taxon>
        <taxon>Dothideomycetes</taxon>
        <taxon>Dothideomycetidae</taxon>
        <taxon>Dothideales</taxon>
        <taxon>Dothioraceae</taxon>
        <taxon>Neodothiora</taxon>
    </lineage>
</organism>
<evidence type="ECO:0008006" key="5">
    <source>
        <dbReference type="Google" id="ProtNLM"/>
    </source>
</evidence>
<protein>
    <recommendedName>
        <fullName evidence="5">Ubiquinol-cytochrome-c reductase cytochrome c1</fullName>
    </recommendedName>
</protein>
<evidence type="ECO:0000256" key="2">
    <source>
        <dbReference type="SAM" id="Phobius"/>
    </source>
</evidence>